<feature type="domain" description="ABC transporter" evidence="4">
    <location>
        <begin position="23"/>
        <end position="253"/>
    </location>
</feature>
<dbReference type="Pfam" id="PF00005">
    <property type="entry name" value="ABC_tran"/>
    <property type="match status" value="1"/>
</dbReference>
<evidence type="ECO:0000259" key="4">
    <source>
        <dbReference type="PROSITE" id="PS50893"/>
    </source>
</evidence>
<dbReference type="Proteomes" id="UP000791080">
    <property type="component" value="Unassembled WGS sequence"/>
</dbReference>
<reference evidence="5 6" key="2">
    <citation type="submission" date="2022-06" db="EMBL/GenBank/DDBJ databases">
        <title>Genomic Encyclopedia of Type Strains, Phase I: the one thousand microbial genomes (KMG-I) project.</title>
        <authorList>
            <person name="Kyrpides N."/>
        </authorList>
    </citation>
    <scope>NUCLEOTIDE SEQUENCE [LARGE SCALE GENOMIC DNA]</scope>
    <source>
        <strain evidence="5 6">DSM 43889</strain>
    </source>
</reference>
<evidence type="ECO:0000256" key="1">
    <source>
        <dbReference type="ARBA" id="ARBA00022448"/>
    </source>
</evidence>
<organism evidence="5 6">
    <name type="scientific">Actinoalloteichus caeruleus DSM 43889</name>
    <dbReference type="NCBI Taxonomy" id="1120930"/>
    <lineage>
        <taxon>Bacteria</taxon>
        <taxon>Bacillati</taxon>
        <taxon>Actinomycetota</taxon>
        <taxon>Actinomycetes</taxon>
        <taxon>Pseudonocardiales</taxon>
        <taxon>Pseudonocardiaceae</taxon>
        <taxon>Actinoalloteichus</taxon>
        <taxon>Actinoalloteichus cyanogriseus</taxon>
    </lineage>
</organism>
<dbReference type="EMBL" id="AUBJ02000001">
    <property type="protein sequence ID" value="MCP2331092.1"/>
    <property type="molecule type" value="Genomic_DNA"/>
</dbReference>
<dbReference type="InterPro" id="IPR050166">
    <property type="entry name" value="ABC_transporter_ATP-bind"/>
</dbReference>
<evidence type="ECO:0000256" key="2">
    <source>
        <dbReference type="ARBA" id="ARBA00022741"/>
    </source>
</evidence>
<dbReference type="GO" id="GO:0005524">
    <property type="term" value="F:ATP binding"/>
    <property type="evidence" value="ECO:0007669"/>
    <property type="project" value="UniProtKB-KW"/>
</dbReference>
<dbReference type="PANTHER" id="PTHR42788:SF13">
    <property type="entry name" value="ALIPHATIC SULFONATES IMPORT ATP-BINDING PROTEIN SSUB"/>
    <property type="match status" value="1"/>
</dbReference>
<evidence type="ECO:0000313" key="5">
    <source>
        <dbReference type="EMBL" id="MCP2331092.1"/>
    </source>
</evidence>
<dbReference type="PROSITE" id="PS00211">
    <property type="entry name" value="ABC_TRANSPORTER_1"/>
    <property type="match status" value="1"/>
</dbReference>
<protein>
    <submittedName>
        <fullName evidence="5">NitT/TauT family transport system ATP-binding protein</fullName>
    </submittedName>
</protein>
<dbReference type="InterPro" id="IPR003593">
    <property type="entry name" value="AAA+_ATPase"/>
</dbReference>
<dbReference type="Gene3D" id="3.40.50.300">
    <property type="entry name" value="P-loop containing nucleotide triphosphate hydrolases"/>
    <property type="match status" value="1"/>
</dbReference>
<accession>A0ABT1JF18</accession>
<comment type="caution">
    <text evidence="5">The sequence shown here is derived from an EMBL/GenBank/DDBJ whole genome shotgun (WGS) entry which is preliminary data.</text>
</comment>
<keyword evidence="3 5" id="KW-0067">ATP-binding</keyword>
<gene>
    <name evidence="5" type="ORF">G443_001362</name>
</gene>
<evidence type="ECO:0000313" key="6">
    <source>
        <dbReference type="Proteomes" id="UP000791080"/>
    </source>
</evidence>
<dbReference type="PROSITE" id="PS50893">
    <property type="entry name" value="ABC_TRANSPORTER_2"/>
    <property type="match status" value="1"/>
</dbReference>
<name>A0ABT1JF18_ACTCY</name>
<keyword evidence="1" id="KW-0813">Transport</keyword>
<reference evidence="5 6" key="1">
    <citation type="submission" date="2013-07" db="EMBL/GenBank/DDBJ databases">
        <authorList>
            <consortium name="DOE Joint Genome Institute"/>
            <person name="Reeve W."/>
            <person name="Huntemann M."/>
            <person name="Han J."/>
            <person name="Chen A."/>
            <person name="Kyrpides N."/>
            <person name="Mavromatis K."/>
            <person name="Markowitz V."/>
            <person name="Palaniappan K."/>
            <person name="Ivanova N."/>
            <person name="Schaumberg A."/>
            <person name="Pati A."/>
            <person name="Liolios K."/>
            <person name="Nordberg H.P."/>
            <person name="Cantor M.N."/>
            <person name="Hua S.X."/>
            <person name="Woyke T."/>
        </authorList>
    </citation>
    <scope>NUCLEOTIDE SEQUENCE [LARGE SCALE GENOMIC DNA]</scope>
    <source>
        <strain evidence="5 6">DSM 43889</strain>
    </source>
</reference>
<dbReference type="SUPFAM" id="SSF52540">
    <property type="entry name" value="P-loop containing nucleoside triphosphate hydrolases"/>
    <property type="match status" value="1"/>
</dbReference>
<dbReference type="PANTHER" id="PTHR42788">
    <property type="entry name" value="TAURINE IMPORT ATP-BINDING PROTEIN-RELATED"/>
    <property type="match status" value="1"/>
</dbReference>
<dbReference type="CDD" id="cd03293">
    <property type="entry name" value="ABC_NrtD_SsuB_transporters"/>
    <property type="match status" value="1"/>
</dbReference>
<keyword evidence="6" id="KW-1185">Reference proteome</keyword>
<dbReference type="InterPro" id="IPR017871">
    <property type="entry name" value="ABC_transporter-like_CS"/>
</dbReference>
<sequence length="267" mass="29663">MTHHTHEDTAPPEAAATDHRRLLEIRGVSKEYVSVKGASVRALDDVNLDIGDGEIIAIIGPSGCGKSTLLRMVAGLDTDYEGTIEWTRAPRPGRDIGFVFQEPALLPWRTVARNVSLGIEVQKDRSDLPTDRVDQLLELVGLRDFAKSYPKELSGGMRQRVAIVRALAYDPRILLMDEPFGALDAITRDKLHDDILRIWAATRKTIVFVTHSVEEAAYLADRVVVMSPRPGRLRSVHQVPLDRNRDAATRQLPVFAEFAGMLRGELA</sequence>
<dbReference type="RefSeq" id="WP_245588957.1">
    <property type="nucleotide sequence ID" value="NZ_AUBJ02000001.1"/>
</dbReference>
<proteinExistence type="predicted"/>
<evidence type="ECO:0000256" key="3">
    <source>
        <dbReference type="ARBA" id="ARBA00022840"/>
    </source>
</evidence>
<keyword evidence="2" id="KW-0547">Nucleotide-binding</keyword>
<dbReference type="SMART" id="SM00382">
    <property type="entry name" value="AAA"/>
    <property type="match status" value="1"/>
</dbReference>
<dbReference type="InterPro" id="IPR003439">
    <property type="entry name" value="ABC_transporter-like_ATP-bd"/>
</dbReference>
<dbReference type="InterPro" id="IPR027417">
    <property type="entry name" value="P-loop_NTPase"/>
</dbReference>